<dbReference type="NCBIfam" id="TIGR03361">
    <property type="entry name" value="VI_Rhs_Vgr"/>
    <property type="match status" value="1"/>
</dbReference>
<organism evidence="1 2">
    <name type="scientific">Billgrantia zhangzhouensis</name>
    <dbReference type="NCBI Taxonomy" id="2733481"/>
    <lineage>
        <taxon>Bacteria</taxon>
        <taxon>Pseudomonadati</taxon>
        <taxon>Pseudomonadota</taxon>
        <taxon>Gammaproteobacteria</taxon>
        <taxon>Oceanospirillales</taxon>
        <taxon>Halomonadaceae</taxon>
        <taxon>Billgrantia</taxon>
    </lineage>
</organism>
<dbReference type="InterPro" id="IPR006533">
    <property type="entry name" value="T6SS_Vgr_RhsGE"/>
</dbReference>
<dbReference type="RefSeq" id="WP_234271896.1">
    <property type="nucleotide sequence ID" value="NZ_JABFTT010000001.1"/>
</dbReference>
<dbReference type="InterPro" id="IPR017847">
    <property type="entry name" value="T6SS_RhsGE_Vgr_subset"/>
</dbReference>
<feature type="non-terminal residue" evidence="1">
    <location>
        <position position="246"/>
    </location>
</feature>
<dbReference type="Proteomes" id="UP001320122">
    <property type="component" value="Unassembled WGS sequence"/>
</dbReference>
<protein>
    <submittedName>
        <fullName evidence="1">Type VI secretion system tip protein VgrG</fullName>
    </submittedName>
</protein>
<evidence type="ECO:0000313" key="2">
    <source>
        <dbReference type="Proteomes" id="UP001320122"/>
    </source>
</evidence>
<dbReference type="SUPFAM" id="SSF69279">
    <property type="entry name" value="Phage tail proteins"/>
    <property type="match status" value="1"/>
</dbReference>
<dbReference type="EMBL" id="JABFTT010000001">
    <property type="protein sequence ID" value="MCE8018502.1"/>
    <property type="molecule type" value="Genomic_DNA"/>
</dbReference>
<dbReference type="Pfam" id="PF05954">
    <property type="entry name" value="Phage_GPD"/>
    <property type="match status" value="1"/>
</dbReference>
<dbReference type="NCBIfam" id="TIGR01646">
    <property type="entry name" value="vgr_GE"/>
    <property type="match status" value="1"/>
</dbReference>
<accession>A0ABS9A9C8</accession>
<evidence type="ECO:0000313" key="1">
    <source>
        <dbReference type="EMBL" id="MCE8018502.1"/>
    </source>
</evidence>
<sequence length="246" mass="28349">MADPRWLEDILASFDTPLTQHERLLTLRLAGTDFVPHRLVGEERLSRPFAYTLDCVSQRGDLELKRLIAQPADLAVRQADGTYRPLSGLVESAALLGEDGGVFYYQLTLVPWLALLRLGRDSRIFQDKSVVEVIEAVFEPHAIAAARWRFDLRRDYPARSYCVQYRESDYHFVHRLMEQEGLFYYFEHTHGDDGHAGHRLVITDDVDTCTPVAPQVIRFHRQAATEREDALTQWGGRRRQQPTRVS</sequence>
<keyword evidence="2" id="KW-1185">Reference proteome</keyword>
<name>A0ABS9A9C8_9GAMM</name>
<comment type="caution">
    <text evidence="1">The sequence shown here is derived from an EMBL/GenBank/DDBJ whole genome shotgun (WGS) entry which is preliminary data.</text>
</comment>
<reference evidence="1 2" key="1">
    <citation type="journal article" date="2021" name="Front. Microbiol.">
        <title>Aerobic Denitrification and Heterotrophic Sulfur Oxidation in the Genus Halomonas Revealed by Six Novel Species Characterizations and Genome-Based Analysis.</title>
        <authorList>
            <person name="Wang L."/>
            <person name="Shao Z."/>
        </authorList>
    </citation>
    <scope>NUCLEOTIDE SEQUENCE [LARGE SCALE GENOMIC DNA]</scope>
    <source>
        <strain evidence="1 2">MCCC 1A11036</strain>
    </source>
</reference>
<proteinExistence type="predicted"/>
<dbReference type="Gene3D" id="3.55.50.10">
    <property type="entry name" value="Baseplate protein-like domains"/>
    <property type="match status" value="1"/>
</dbReference>
<gene>
    <name evidence="1" type="primary">tssI</name>
    <name evidence="1" type="ORF">HOP51_00005</name>
</gene>